<protein>
    <submittedName>
        <fullName evidence="2">Uncharacterized protein</fullName>
    </submittedName>
</protein>
<sequence length="361" mass="40898">MEGTAQAYYQDHQKNQVEVVVVTSNQNDGEKSLKKTLKTFKVISLVLLLITISLISLTTFIFLRSGQPGCERQKLLSFSPTTSTTDLYSENGSFGSYDEEVLSKIRANVHSKLQYRAQKMSGTLLKAQSKTTAVPSSTPTSINRRVRRNPSTKMLCNTKSPSCLTQRKEIIAFSEAFDVELHYNGIHSKIIMLICRFDNRPASCESASRAPDTYRGNSDLPLKIDINNEEHIVVLHDYLNMTRQFSKSLKLMEQHFKSQAGQTEIADGLDVLLQRLSYLADKMANLEKSFISCGKCTNIQYKPTPQIMQFNSTQLRNQAKLIPTPKSVSLETVQSQYIVQVLSKFVEQMSQVFRRQQRCLI</sequence>
<name>A0A7M5UU71_9CNID</name>
<dbReference type="EnsemblMetazoa" id="CLYHEMT002703.1">
    <property type="protein sequence ID" value="CLYHEMP002703.1"/>
    <property type="gene ID" value="CLYHEMG002703"/>
</dbReference>
<reference evidence="2" key="1">
    <citation type="submission" date="2021-01" db="UniProtKB">
        <authorList>
            <consortium name="EnsemblMetazoa"/>
        </authorList>
    </citation>
    <scope>IDENTIFICATION</scope>
</reference>
<keyword evidence="1" id="KW-0812">Transmembrane</keyword>
<dbReference type="Proteomes" id="UP000594262">
    <property type="component" value="Unplaced"/>
</dbReference>
<proteinExistence type="predicted"/>
<dbReference type="RefSeq" id="XP_066929639.1">
    <property type="nucleotide sequence ID" value="XM_067073538.1"/>
</dbReference>
<evidence type="ECO:0000313" key="3">
    <source>
        <dbReference type="Proteomes" id="UP000594262"/>
    </source>
</evidence>
<accession>A0A7M5UU71</accession>
<organism evidence="2 3">
    <name type="scientific">Clytia hemisphaerica</name>
    <dbReference type="NCBI Taxonomy" id="252671"/>
    <lineage>
        <taxon>Eukaryota</taxon>
        <taxon>Metazoa</taxon>
        <taxon>Cnidaria</taxon>
        <taxon>Hydrozoa</taxon>
        <taxon>Hydroidolina</taxon>
        <taxon>Leptothecata</taxon>
        <taxon>Obeliida</taxon>
        <taxon>Clytiidae</taxon>
        <taxon>Clytia</taxon>
    </lineage>
</organism>
<keyword evidence="1" id="KW-1133">Transmembrane helix</keyword>
<keyword evidence="1" id="KW-0472">Membrane</keyword>
<dbReference type="AlphaFoldDB" id="A0A7M5UU71"/>
<feature type="transmembrane region" description="Helical" evidence="1">
    <location>
        <begin position="42"/>
        <end position="63"/>
    </location>
</feature>
<keyword evidence="3" id="KW-1185">Reference proteome</keyword>
<evidence type="ECO:0000313" key="2">
    <source>
        <dbReference type="EnsemblMetazoa" id="CLYHEMP002703.1"/>
    </source>
</evidence>
<evidence type="ECO:0000256" key="1">
    <source>
        <dbReference type="SAM" id="Phobius"/>
    </source>
</evidence>
<dbReference type="GeneID" id="136817199"/>